<dbReference type="STRING" id="1314785.A0A165C9B8"/>
<reference evidence="9 10" key="1">
    <citation type="journal article" date="2016" name="Mol. Biol. Evol.">
        <title>Comparative Genomics of Early-Diverging Mushroom-Forming Fungi Provides Insights into the Origins of Lignocellulose Decay Capabilities.</title>
        <authorList>
            <person name="Nagy L.G."/>
            <person name="Riley R."/>
            <person name="Tritt A."/>
            <person name="Adam C."/>
            <person name="Daum C."/>
            <person name="Floudas D."/>
            <person name="Sun H."/>
            <person name="Yadav J.S."/>
            <person name="Pangilinan J."/>
            <person name="Larsson K.H."/>
            <person name="Matsuura K."/>
            <person name="Barry K."/>
            <person name="Labutti K."/>
            <person name="Kuo R."/>
            <person name="Ohm R.A."/>
            <person name="Bhattacharya S.S."/>
            <person name="Shirouzu T."/>
            <person name="Yoshinaga Y."/>
            <person name="Martin F.M."/>
            <person name="Grigoriev I.V."/>
            <person name="Hibbett D.S."/>
        </authorList>
    </citation>
    <scope>NUCLEOTIDE SEQUENCE [LARGE SCALE GENOMIC DNA]</scope>
    <source>
        <strain evidence="9 10">93-53</strain>
    </source>
</reference>
<keyword evidence="10" id="KW-1185">Reference proteome</keyword>
<feature type="region of interest" description="Disordered" evidence="7">
    <location>
        <begin position="104"/>
        <end position="135"/>
    </location>
</feature>
<dbReference type="GO" id="GO:0000981">
    <property type="term" value="F:DNA-binding transcription factor activity, RNA polymerase II-specific"/>
    <property type="evidence" value="ECO:0007669"/>
    <property type="project" value="InterPro"/>
</dbReference>
<gene>
    <name evidence="9" type="ORF">LAESUDRAFT_762771</name>
</gene>
<dbReference type="CDD" id="cd00086">
    <property type="entry name" value="homeodomain"/>
    <property type="match status" value="1"/>
</dbReference>
<dbReference type="OrthoDB" id="6159439at2759"/>
<dbReference type="Proteomes" id="UP000076871">
    <property type="component" value="Unassembled WGS sequence"/>
</dbReference>
<feature type="domain" description="Homeobox" evidence="8">
    <location>
        <begin position="50"/>
        <end position="110"/>
    </location>
</feature>
<feature type="DNA-binding region" description="Homeobox" evidence="5">
    <location>
        <begin position="52"/>
        <end position="111"/>
    </location>
</feature>
<evidence type="ECO:0000256" key="1">
    <source>
        <dbReference type="ARBA" id="ARBA00004123"/>
    </source>
</evidence>
<dbReference type="InterPro" id="IPR001356">
    <property type="entry name" value="HD"/>
</dbReference>
<evidence type="ECO:0000256" key="7">
    <source>
        <dbReference type="SAM" id="MobiDB-lite"/>
    </source>
</evidence>
<dbReference type="PANTHER" id="PTHR24323">
    <property type="entry name" value="CEH-10 HOMEODOMAIN-CONTAINING HOMOLOG"/>
    <property type="match status" value="1"/>
</dbReference>
<organism evidence="9 10">
    <name type="scientific">Laetiporus sulphureus 93-53</name>
    <dbReference type="NCBI Taxonomy" id="1314785"/>
    <lineage>
        <taxon>Eukaryota</taxon>
        <taxon>Fungi</taxon>
        <taxon>Dikarya</taxon>
        <taxon>Basidiomycota</taxon>
        <taxon>Agaricomycotina</taxon>
        <taxon>Agaricomycetes</taxon>
        <taxon>Polyporales</taxon>
        <taxon>Laetiporus</taxon>
    </lineage>
</organism>
<dbReference type="PROSITE" id="PS50071">
    <property type="entry name" value="HOMEOBOX_2"/>
    <property type="match status" value="1"/>
</dbReference>
<name>A0A165C9B8_9APHY</name>
<dbReference type="GO" id="GO:0005634">
    <property type="term" value="C:nucleus"/>
    <property type="evidence" value="ECO:0007669"/>
    <property type="project" value="UniProtKB-SubCell"/>
</dbReference>
<keyword evidence="3 5" id="KW-0371">Homeobox</keyword>
<dbReference type="SUPFAM" id="SSF46689">
    <property type="entry name" value="Homeodomain-like"/>
    <property type="match status" value="1"/>
</dbReference>
<accession>A0A165C9B8</accession>
<dbReference type="InParanoid" id="A0A165C9B8"/>
<evidence type="ECO:0000313" key="9">
    <source>
        <dbReference type="EMBL" id="KZT02425.1"/>
    </source>
</evidence>
<dbReference type="PANTHER" id="PTHR24323:SF7">
    <property type="entry name" value="HOMEOBOX DOMAIN-CONTAINING PROTEIN"/>
    <property type="match status" value="1"/>
</dbReference>
<evidence type="ECO:0000259" key="8">
    <source>
        <dbReference type="PROSITE" id="PS50071"/>
    </source>
</evidence>
<feature type="region of interest" description="Disordered" evidence="7">
    <location>
        <begin position="207"/>
        <end position="226"/>
    </location>
</feature>
<sequence length="352" mass="39175">MQKTSRSASKKVTARGDSRLETIARPPSDTHQVQEILGDPQPGRDVAMVVKKKKPRHRMTDLQLEQLEALFRESSHPSKEAKQKLADEAHMTLKTVTIWFQNRRQTTRRRSARAAAHDPVPALGDSTANENENEENRPPLAAIFQDLTNMAHQDTHLHDYQRLLSSIEPACNADAFNSLPGPGFSAMAPLSRPAVPPHDLWKYLQSSPSSPARACSPGTPSPPSKMQWKDGDVFGSFGRNAVGSPEKHKWSLDWACTRMEERRRVKDAFHSDISEKQLEEDRIGSPLPGYRSVGHTAMEQVQAVQVLQGSCARNLAGNVQMNIPTQFFDVYPPDIVLGASLLLDFKYSSEPA</sequence>
<evidence type="ECO:0000313" key="10">
    <source>
        <dbReference type="Proteomes" id="UP000076871"/>
    </source>
</evidence>
<protein>
    <recommendedName>
        <fullName evidence="8">Homeobox domain-containing protein</fullName>
    </recommendedName>
</protein>
<feature type="compositionally biased region" description="Low complexity" evidence="7">
    <location>
        <begin position="207"/>
        <end position="217"/>
    </location>
</feature>
<keyword evidence="2 5" id="KW-0238">DNA-binding</keyword>
<dbReference type="Pfam" id="PF00046">
    <property type="entry name" value="Homeodomain"/>
    <property type="match status" value="1"/>
</dbReference>
<evidence type="ECO:0000256" key="4">
    <source>
        <dbReference type="ARBA" id="ARBA00023242"/>
    </source>
</evidence>
<dbReference type="InterPro" id="IPR051775">
    <property type="entry name" value="Homeobox_domain"/>
</dbReference>
<dbReference type="Gene3D" id="1.10.10.60">
    <property type="entry name" value="Homeodomain-like"/>
    <property type="match status" value="1"/>
</dbReference>
<dbReference type="AlphaFoldDB" id="A0A165C9B8"/>
<proteinExistence type="predicted"/>
<dbReference type="GO" id="GO:0000976">
    <property type="term" value="F:transcription cis-regulatory region binding"/>
    <property type="evidence" value="ECO:0007669"/>
    <property type="project" value="TreeGrafter"/>
</dbReference>
<dbReference type="RefSeq" id="XP_040760165.1">
    <property type="nucleotide sequence ID" value="XM_040913154.1"/>
</dbReference>
<dbReference type="EMBL" id="KV427652">
    <property type="protein sequence ID" value="KZT02425.1"/>
    <property type="molecule type" value="Genomic_DNA"/>
</dbReference>
<evidence type="ECO:0000256" key="5">
    <source>
        <dbReference type="PROSITE-ProRule" id="PRU00108"/>
    </source>
</evidence>
<evidence type="ECO:0000256" key="6">
    <source>
        <dbReference type="RuleBase" id="RU000682"/>
    </source>
</evidence>
<dbReference type="SMART" id="SM00389">
    <property type="entry name" value="HOX"/>
    <property type="match status" value="1"/>
</dbReference>
<dbReference type="InterPro" id="IPR009057">
    <property type="entry name" value="Homeodomain-like_sf"/>
</dbReference>
<evidence type="ECO:0000256" key="3">
    <source>
        <dbReference type="ARBA" id="ARBA00023155"/>
    </source>
</evidence>
<evidence type="ECO:0000256" key="2">
    <source>
        <dbReference type="ARBA" id="ARBA00023125"/>
    </source>
</evidence>
<feature type="region of interest" description="Disordered" evidence="7">
    <location>
        <begin position="1"/>
        <end position="43"/>
    </location>
</feature>
<dbReference type="PROSITE" id="PS00027">
    <property type="entry name" value="HOMEOBOX_1"/>
    <property type="match status" value="1"/>
</dbReference>
<dbReference type="InterPro" id="IPR017970">
    <property type="entry name" value="Homeobox_CS"/>
</dbReference>
<keyword evidence="4 5" id="KW-0539">Nucleus</keyword>
<comment type="subcellular location">
    <subcellularLocation>
        <location evidence="1 5 6">Nucleus</location>
    </subcellularLocation>
</comment>
<dbReference type="GeneID" id="63830182"/>